<dbReference type="Proteomes" id="UP000095287">
    <property type="component" value="Unplaced"/>
</dbReference>
<dbReference type="AlphaFoldDB" id="A0A1I7ZRK0"/>
<evidence type="ECO:0000256" key="1">
    <source>
        <dbReference type="SAM" id="MobiDB-lite"/>
    </source>
</evidence>
<protein>
    <submittedName>
        <fullName evidence="3">MHD domain-containing protein</fullName>
    </submittedName>
</protein>
<organism evidence="2 3">
    <name type="scientific">Steinernema glaseri</name>
    <dbReference type="NCBI Taxonomy" id="37863"/>
    <lineage>
        <taxon>Eukaryota</taxon>
        <taxon>Metazoa</taxon>
        <taxon>Ecdysozoa</taxon>
        <taxon>Nematoda</taxon>
        <taxon>Chromadorea</taxon>
        <taxon>Rhabditida</taxon>
        <taxon>Tylenchina</taxon>
        <taxon>Panagrolaimomorpha</taxon>
        <taxon>Strongyloidoidea</taxon>
        <taxon>Steinernematidae</taxon>
        <taxon>Steinernema</taxon>
    </lineage>
</organism>
<reference evidence="3" key="1">
    <citation type="submission" date="2016-11" db="UniProtKB">
        <authorList>
            <consortium name="WormBaseParasite"/>
        </authorList>
    </citation>
    <scope>IDENTIFICATION</scope>
</reference>
<feature type="compositionally biased region" description="Low complexity" evidence="1">
    <location>
        <begin position="32"/>
        <end position="48"/>
    </location>
</feature>
<evidence type="ECO:0000313" key="3">
    <source>
        <dbReference type="WBParaSite" id="L893_g2911.t1"/>
    </source>
</evidence>
<evidence type="ECO:0000313" key="2">
    <source>
        <dbReference type="Proteomes" id="UP000095287"/>
    </source>
</evidence>
<sequence>MESLQSVNAENASKSKRTLRKPSRFDVPPPAKTSATSPRPAASPASAPELRRAVARRNSEGETYVPGTNSTKLIGTILPQLAMYSEVHLYRKDIQAVDGDEESVTWTIEEVPRRFGSSHNAPSSFVPTVASTKMRINHYPRHHVPGIPVHSDELQQASESPITPPPELANNQENDYASQLFEKILPKLTMYSEIHLSVKETKFGSNGGAAISWNVRLVKDDCES</sequence>
<accession>A0A1I7ZRK0</accession>
<name>A0A1I7ZRK0_9BILA</name>
<feature type="region of interest" description="Disordered" evidence="1">
    <location>
        <begin position="1"/>
        <end position="51"/>
    </location>
</feature>
<feature type="compositionally biased region" description="Polar residues" evidence="1">
    <location>
        <begin position="1"/>
        <end position="12"/>
    </location>
</feature>
<proteinExistence type="predicted"/>
<keyword evidence="2" id="KW-1185">Reference proteome</keyword>
<dbReference type="WBParaSite" id="L893_g2911.t1">
    <property type="protein sequence ID" value="L893_g2911.t1"/>
    <property type="gene ID" value="L893_g2911"/>
</dbReference>